<dbReference type="InterPro" id="IPR029060">
    <property type="entry name" value="PIN-like_dom_sf"/>
</dbReference>
<dbReference type="PANTHER" id="PTHR30473">
    <property type="entry name" value="PROTEIN PHOH"/>
    <property type="match status" value="1"/>
</dbReference>
<dbReference type="SUPFAM" id="SSF88723">
    <property type="entry name" value="PIN domain-like"/>
    <property type="match status" value="1"/>
</dbReference>
<dbReference type="AlphaFoldDB" id="A0A936EZF4"/>
<dbReference type="Gene3D" id="3.40.50.300">
    <property type="entry name" value="P-loop containing nucleotide triphosphate hydrolases"/>
    <property type="match status" value="1"/>
</dbReference>
<comment type="similarity">
    <text evidence="1">Belongs to the PhoH family.</text>
</comment>
<evidence type="ECO:0000256" key="4">
    <source>
        <dbReference type="ARBA" id="ARBA00046345"/>
    </source>
</evidence>
<dbReference type="Gene3D" id="3.40.50.1010">
    <property type="entry name" value="5'-nuclease"/>
    <property type="match status" value="1"/>
</dbReference>
<dbReference type="Pfam" id="PF13638">
    <property type="entry name" value="PIN_4"/>
    <property type="match status" value="1"/>
</dbReference>
<comment type="caution">
    <text evidence="6">The sequence shown here is derived from an EMBL/GenBank/DDBJ whole genome shotgun (WGS) entry which is preliminary data.</text>
</comment>
<comment type="similarity">
    <text evidence="4">In the N-terminal section; belongs to the PINc/VapC protein family.</text>
</comment>
<gene>
    <name evidence="6" type="ORF">IPN91_00860</name>
</gene>
<dbReference type="SMART" id="SM00670">
    <property type="entry name" value="PINc"/>
    <property type="match status" value="1"/>
</dbReference>
<evidence type="ECO:0000256" key="2">
    <source>
        <dbReference type="ARBA" id="ARBA00022741"/>
    </source>
</evidence>
<dbReference type="Pfam" id="PF02562">
    <property type="entry name" value="PhoH"/>
    <property type="match status" value="1"/>
</dbReference>
<dbReference type="GO" id="GO:0005829">
    <property type="term" value="C:cytosol"/>
    <property type="evidence" value="ECO:0007669"/>
    <property type="project" value="TreeGrafter"/>
</dbReference>
<dbReference type="PANTHER" id="PTHR30473:SF2">
    <property type="entry name" value="PIN DOMAIN-CONTAINING PROTEIN"/>
    <property type="match status" value="1"/>
</dbReference>
<dbReference type="SUPFAM" id="SSF52540">
    <property type="entry name" value="P-loop containing nucleoside triphosphate hydrolases"/>
    <property type="match status" value="1"/>
</dbReference>
<dbReference type="EMBL" id="JADKCH010000001">
    <property type="protein sequence ID" value="MBK8571197.1"/>
    <property type="molecule type" value="Genomic_DNA"/>
</dbReference>
<dbReference type="InterPro" id="IPR002716">
    <property type="entry name" value="PIN_dom"/>
</dbReference>
<dbReference type="CDD" id="cd09883">
    <property type="entry name" value="PIN_VapC_PhoHL-ATPase"/>
    <property type="match status" value="1"/>
</dbReference>
<name>A0A936EZF4_9BACT</name>
<evidence type="ECO:0000313" key="7">
    <source>
        <dbReference type="Proteomes" id="UP000709959"/>
    </source>
</evidence>
<organism evidence="6 7">
    <name type="scientific">Candidatus Geothrix odensensis</name>
    <dbReference type="NCBI Taxonomy" id="2954440"/>
    <lineage>
        <taxon>Bacteria</taxon>
        <taxon>Pseudomonadati</taxon>
        <taxon>Acidobacteriota</taxon>
        <taxon>Holophagae</taxon>
        <taxon>Holophagales</taxon>
        <taxon>Holophagaceae</taxon>
        <taxon>Geothrix</taxon>
    </lineage>
</organism>
<sequence length="443" mass="49008">MVPPSGKKVFVLDTNVLLHDPNSILHFQEHDVVLPIVVIEEVDHFKKDQTEIGRNARSVSRLLDRLRATGSLSRGVPLDGGGTLKVDVAAHNLDIGILSADKHKADNQILACARELLHTCKDRVVLVTKDTNLRIKADAIGVQAEDYTTDRVEMDELYTGHKTWEVDPAKVDQLYDGGLAPDADLNLNPNQFLTLVDQTNPSHTALARHMAGEGLLRPLRRMEAWPWGIKPRNREQQFAMELLLDPAVQVVTLLGKAGTGKTLLAIAAGLQQVVDDESYDKILVSRPVMPMGRDLGYLPGDIGEKLRPYMQPIYDNLEFIVGANTEARRRTTMTAGQLEEAGYLSVEPLTYIRGRSIPKQYLVVDEAQNLTPHEVKTILTRAGEGTKVIFTGDPHQIDNPYVDASTNGLSFLAEHFKHLDISGHVTLQKGERSKLAELASNLL</sequence>
<accession>A0A936EZF4</accession>
<dbReference type="GO" id="GO:0005524">
    <property type="term" value="F:ATP binding"/>
    <property type="evidence" value="ECO:0007669"/>
    <property type="project" value="UniProtKB-KW"/>
</dbReference>
<proteinExistence type="inferred from homology"/>
<dbReference type="Proteomes" id="UP000709959">
    <property type="component" value="Unassembled WGS sequence"/>
</dbReference>
<protein>
    <submittedName>
        <fullName evidence="6">PhoH family protein</fullName>
    </submittedName>
</protein>
<dbReference type="FunFam" id="3.40.50.300:FF:000013">
    <property type="entry name" value="PhoH family ATPase"/>
    <property type="match status" value="1"/>
</dbReference>
<evidence type="ECO:0000313" key="6">
    <source>
        <dbReference type="EMBL" id="MBK8571197.1"/>
    </source>
</evidence>
<reference evidence="6 7" key="1">
    <citation type="submission" date="2020-10" db="EMBL/GenBank/DDBJ databases">
        <title>Connecting structure to function with the recovery of over 1000 high-quality activated sludge metagenome-assembled genomes encoding full-length rRNA genes using long-read sequencing.</title>
        <authorList>
            <person name="Singleton C.M."/>
            <person name="Petriglieri F."/>
            <person name="Kristensen J.M."/>
            <person name="Kirkegaard R.H."/>
            <person name="Michaelsen T.Y."/>
            <person name="Andersen M.H."/>
            <person name="Karst S.M."/>
            <person name="Dueholm M.S."/>
            <person name="Nielsen P.H."/>
            <person name="Albertsen M."/>
        </authorList>
    </citation>
    <scope>NUCLEOTIDE SEQUENCE [LARGE SCALE GENOMIC DNA]</scope>
    <source>
        <strain evidence="6">OdNE_18-Q3-R46-58_MAXAC.008</strain>
    </source>
</reference>
<evidence type="ECO:0000256" key="3">
    <source>
        <dbReference type="ARBA" id="ARBA00022840"/>
    </source>
</evidence>
<feature type="domain" description="PIN" evidence="5">
    <location>
        <begin position="8"/>
        <end position="135"/>
    </location>
</feature>
<dbReference type="InterPro" id="IPR003714">
    <property type="entry name" value="PhoH"/>
</dbReference>
<dbReference type="InterPro" id="IPR027417">
    <property type="entry name" value="P-loop_NTPase"/>
</dbReference>
<evidence type="ECO:0000259" key="5">
    <source>
        <dbReference type="SMART" id="SM00670"/>
    </source>
</evidence>
<keyword evidence="2" id="KW-0547">Nucleotide-binding</keyword>
<evidence type="ECO:0000256" key="1">
    <source>
        <dbReference type="ARBA" id="ARBA00010393"/>
    </source>
</evidence>
<dbReference type="InterPro" id="IPR051451">
    <property type="entry name" value="PhoH2-like"/>
</dbReference>
<keyword evidence="3" id="KW-0067">ATP-binding</keyword>